<evidence type="ECO:0000313" key="3">
    <source>
        <dbReference type="EMBL" id="MCT2582021.1"/>
    </source>
</evidence>
<keyword evidence="2" id="KW-0560">Oxidoreductase</keyword>
<organism evidence="3 4">
    <name type="scientific">Actinophytocola gossypii</name>
    <dbReference type="NCBI Taxonomy" id="2812003"/>
    <lineage>
        <taxon>Bacteria</taxon>
        <taxon>Bacillati</taxon>
        <taxon>Actinomycetota</taxon>
        <taxon>Actinomycetes</taxon>
        <taxon>Pseudonocardiales</taxon>
        <taxon>Pseudonocardiaceae</taxon>
    </lineage>
</organism>
<dbReference type="Pfam" id="PF02615">
    <property type="entry name" value="Ldh_2"/>
    <property type="match status" value="1"/>
</dbReference>
<gene>
    <name evidence="3" type="ORF">JT362_02650</name>
</gene>
<dbReference type="InterPro" id="IPR036111">
    <property type="entry name" value="Mal/L-sulfo/L-lacto_DH-like_sf"/>
</dbReference>
<sequence length="334" mass="34049">MSTAGDLRGLAGRLLEAAGVPEGRAARTAGILVLADAWGIASHGLMRLPHYLERLAAGGCRADADLTPVSDAGAVLVHDGNAGLGHWQLWDAAELARDRCASTGIAAVAVRNSSHCGALGSYVYPALDAGLATVVFSNGPAAMPPWGGDRAVLSTSPLAAGLPSTPRPVVIDLATSAVARGKIAWHAQQDRPLPEGWAFDSAGAPTTDPHAALRGMLAPLGGGKGYALAMLVEGLTGGLVGPLLSADVPDMFDRADDAKPQGISHLVITLRPDAFGDGAGDRLAALTGHVDDAGGRIPGAARARPAEIHDDTAVDLAPATWDGLRAWTERLGVR</sequence>
<dbReference type="InterPro" id="IPR043144">
    <property type="entry name" value="Mal/L-sulf/L-lact_DH-like_ah"/>
</dbReference>
<dbReference type="SUPFAM" id="SSF89733">
    <property type="entry name" value="L-sulfolactate dehydrogenase-like"/>
    <property type="match status" value="1"/>
</dbReference>
<accession>A0ABT2J2E1</accession>
<comment type="similarity">
    <text evidence="1">Belongs to the LDH2/MDH2 oxidoreductase family.</text>
</comment>
<dbReference type="RefSeq" id="WP_260189374.1">
    <property type="nucleotide sequence ID" value="NZ_JAFFZE010000004.1"/>
</dbReference>
<reference evidence="3 4" key="1">
    <citation type="submission" date="2021-02" db="EMBL/GenBank/DDBJ databases">
        <title>Actinophytocola xerophila sp. nov., isolated from soil of cotton cropping field.</title>
        <authorList>
            <person name="Huang R."/>
            <person name="Chen X."/>
            <person name="Ge X."/>
            <person name="Liu W."/>
        </authorList>
    </citation>
    <scope>NUCLEOTIDE SEQUENCE [LARGE SCALE GENOMIC DNA]</scope>
    <source>
        <strain evidence="3 4">S1-96</strain>
    </source>
</reference>
<evidence type="ECO:0000256" key="1">
    <source>
        <dbReference type="ARBA" id="ARBA00006056"/>
    </source>
</evidence>
<dbReference type="PANTHER" id="PTHR11091">
    <property type="entry name" value="OXIDOREDUCTASE-RELATED"/>
    <property type="match status" value="1"/>
</dbReference>
<comment type="caution">
    <text evidence="3">The sequence shown here is derived from an EMBL/GenBank/DDBJ whole genome shotgun (WGS) entry which is preliminary data.</text>
</comment>
<dbReference type="EMBL" id="JAFFZE010000004">
    <property type="protein sequence ID" value="MCT2582021.1"/>
    <property type="molecule type" value="Genomic_DNA"/>
</dbReference>
<protein>
    <submittedName>
        <fullName evidence="3">Ldh family oxidoreductase</fullName>
    </submittedName>
</protein>
<evidence type="ECO:0000256" key="2">
    <source>
        <dbReference type="ARBA" id="ARBA00023002"/>
    </source>
</evidence>
<dbReference type="PANTHER" id="PTHR11091:SF0">
    <property type="entry name" value="MALATE DEHYDROGENASE"/>
    <property type="match status" value="1"/>
</dbReference>
<proteinExistence type="inferred from homology"/>
<dbReference type="InterPro" id="IPR003767">
    <property type="entry name" value="Malate/L-lactate_DH-like"/>
</dbReference>
<name>A0ABT2J2E1_9PSEU</name>
<dbReference type="Proteomes" id="UP001156441">
    <property type="component" value="Unassembled WGS sequence"/>
</dbReference>
<dbReference type="Gene3D" id="1.10.1530.10">
    <property type="match status" value="1"/>
</dbReference>
<dbReference type="Gene3D" id="3.30.1370.60">
    <property type="entry name" value="Hypothetical oxidoreductase yiak, domain 2"/>
    <property type="match status" value="1"/>
</dbReference>
<keyword evidence="4" id="KW-1185">Reference proteome</keyword>
<dbReference type="InterPro" id="IPR043143">
    <property type="entry name" value="Mal/L-sulf/L-lact_DH-like_NADP"/>
</dbReference>
<evidence type="ECO:0000313" key="4">
    <source>
        <dbReference type="Proteomes" id="UP001156441"/>
    </source>
</evidence>